<dbReference type="PANTHER" id="PTHR11629:SF63">
    <property type="entry name" value="V-TYPE PROTON ATPASE SUBUNIT A"/>
    <property type="match status" value="1"/>
</dbReference>
<comment type="similarity">
    <text evidence="2 8">Belongs to the V-ATPase 116 kDa subunit family.</text>
</comment>
<dbReference type="Proteomes" id="UP001479436">
    <property type="component" value="Unassembled WGS sequence"/>
</dbReference>
<organism evidence="9 10">
    <name type="scientific">Basidiobolus ranarum</name>
    <dbReference type="NCBI Taxonomy" id="34480"/>
    <lineage>
        <taxon>Eukaryota</taxon>
        <taxon>Fungi</taxon>
        <taxon>Fungi incertae sedis</taxon>
        <taxon>Zoopagomycota</taxon>
        <taxon>Entomophthoromycotina</taxon>
        <taxon>Basidiobolomycetes</taxon>
        <taxon>Basidiobolales</taxon>
        <taxon>Basidiobolaceae</taxon>
        <taxon>Basidiobolus</taxon>
    </lineage>
</organism>
<evidence type="ECO:0000256" key="3">
    <source>
        <dbReference type="ARBA" id="ARBA00022448"/>
    </source>
</evidence>
<dbReference type="PANTHER" id="PTHR11629">
    <property type="entry name" value="VACUOLAR PROTON ATPASES"/>
    <property type="match status" value="1"/>
</dbReference>
<dbReference type="EMBL" id="JASJQH010000057">
    <property type="protein sequence ID" value="KAK9767732.1"/>
    <property type="molecule type" value="Genomic_DNA"/>
</dbReference>
<evidence type="ECO:0000313" key="10">
    <source>
        <dbReference type="Proteomes" id="UP001479436"/>
    </source>
</evidence>
<comment type="caution">
    <text evidence="9">The sequence shown here is derived from an EMBL/GenBank/DDBJ whole genome shotgun (WGS) entry which is preliminary data.</text>
</comment>
<keyword evidence="3 8" id="KW-0813">Transport</keyword>
<protein>
    <recommendedName>
        <fullName evidence="8">V-type proton ATPase subunit a</fullName>
    </recommendedName>
</protein>
<comment type="subcellular location">
    <subcellularLocation>
        <location evidence="1">Membrane</location>
        <topology evidence="1">Multi-pass membrane protein</topology>
    </subcellularLocation>
</comment>
<comment type="function">
    <text evidence="8">Essential component of the vacuolar proton pump (V-ATPase), a multimeric enzyme that catalyzes the translocation of protons across the membranes. Required for assembly and activity of the V-ATPase.</text>
</comment>
<evidence type="ECO:0000256" key="4">
    <source>
        <dbReference type="ARBA" id="ARBA00022692"/>
    </source>
</evidence>
<keyword evidence="5 8" id="KW-1133">Transmembrane helix</keyword>
<evidence type="ECO:0000256" key="1">
    <source>
        <dbReference type="ARBA" id="ARBA00004141"/>
    </source>
</evidence>
<comment type="caution">
    <text evidence="8">Lacks conserved residue(s) required for the propagation of feature annotation.</text>
</comment>
<sequence length="132" mass="14950">MEEEEAFDFTDVMINQVIHTIEFCLGCISNTASYLRLWALSLAHNQLSAVLWEMVIDNTIGLSFPLNAIGAWAGFAVWFVLTIGILLIMEGLSAFLHALRLHWVEFNNKFYQGSGVQYTPFSFRSILQGVEE</sequence>
<keyword evidence="7 8" id="KW-0472">Membrane</keyword>
<feature type="transmembrane region" description="Helical" evidence="8">
    <location>
        <begin position="69"/>
        <end position="89"/>
    </location>
</feature>
<evidence type="ECO:0000313" key="9">
    <source>
        <dbReference type="EMBL" id="KAK9767732.1"/>
    </source>
</evidence>
<keyword evidence="6 8" id="KW-0406">Ion transport</keyword>
<evidence type="ECO:0000256" key="5">
    <source>
        <dbReference type="ARBA" id="ARBA00022989"/>
    </source>
</evidence>
<keyword evidence="4 8" id="KW-0812">Transmembrane</keyword>
<keyword evidence="8" id="KW-0375">Hydrogen ion transport</keyword>
<evidence type="ECO:0000256" key="8">
    <source>
        <dbReference type="RuleBase" id="RU361189"/>
    </source>
</evidence>
<gene>
    <name evidence="9" type="primary">VPH1_4</name>
    <name evidence="9" type="ORF">K7432_002208</name>
</gene>
<evidence type="ECO:0000256" key="7">
    <source>
        <dbReference type="ARBA" id="ARBA00023136"/>
    </source>
</evidence>
<keyword evidence="10" id="KW-1185">Reference proteome</keyword>
<reference evidence="9 10" key="1">
    <citation type="submission" date="2023-04" db="EMBL/GenBank/DDBJ databases">
        <title>Genome of Basidiobolus ranarum AG-B5.</title>
        <authorList>
            <person name="Stajich J.E."/>
            <person name="Carter-House D."/>
            <person name="Gryganskyi A."/>
        </authorList>
    </citation>
    <scope>NUCLEOTIDE SEQUENCE [LARGE SCALE GENOMIC DNA]</scope>
    <source>
        <strain evidence="9 10">AG-B5</strain>
    </source>
</reference>
<dbReference type="Pfam" id="PF01496">
    <property type="entry name" value="V_ATPase_I"/>
    <property type="match status" value="1"/>
</dbReference>
<name>A0ABR2X1S6_9FUNG</name>
<proteinExistence type="inferred from homology"/>
<accession>A0ABR2X1S6</accession>
<dbReference type="InterPro" id="IPR002490">
    <property type="entry name" value="V-ATPase_116kDa_su"/>
</dbReference>
<evidence type="ECO:0000256" key="2">
    <source>
        <dbReference type="ARBA" id="ARBA00009904"/>
    </source>
</evidence>
<evidence type="ECO:0000256" key="6">
    <source>
        <dbReference type="ARBA" id="ARBA00023065"/>
    </source>
</evidence>